<reference evidence="1 2" key="1">
    <citation type="submission" date="2019-08" db="EMBL/GenBank/DDBJ databases">
        <title>Paraburkholderia sp. DCY113.</title>
        <authorList>
            <person name="Kang J."/>
        </authorList>
    </citation>
    <scope>NUCLEOTIDE SEQUENCE [LARGE SCALE GENOMIC DNA]</scope>
    <source>
        <strain evidence="1 2">DCY113</strain>
    </source>
</reference>
<proteinExistence type="predicted"/>
<dbReference type="Proteomes" id="UP000325273">
    <property type="component" value="Unassembled WGS sequence"/>
</dbReference>
<keyword evidence="2" id="KW-1185">Reference proteome</keyword>
<name>A0A5B0G976_9BURK</name>
<evidence type="ECO:0000313" key="1">
    <source>
        <dbReference type="EMBL" id="KAA0999997.1"/>
    </source>
</evidence>
<gene>
    <name evidence="1" type="ORF">FVF58_40855</name>
</gene>
<sequence length="79" mass="9565">MIEKGFPALLRRPIQPDEAATDVIRGLRVRKPRIIVPFRWAPFSWVRGFFNILTDWHVGRQHEMHTLMRELERCRDRQN</sequence>
<accession>A0A5B0G976</accession>
<protein>
    <submittedName>
        <fullName evidence="1">Oxidoreductase</fullName>
    </submittedName>
</protein>
<organism evidence="1 2">
    <name type="scientific">Paraburkholderia panacisoli</name>
    <dbReference type="NCBI Taxonomy" id="2603818"/>
    <lineage>
        <taxon>Bacteria</taxon>
        <taxon>Pseudomonadati</taxon>
        <taxon>Pseudomonadota</taxon>
        <taxon>Betaproteobacteria</taxon>
        <taxon>Burkholderiales</taxon>
        <taxon>Burkholderiaceae</taxon>
        <taxon>Paraburkholderia</taxon>
    </lineage>
</organism>
<dbReference type="EMBL" id="VTUZ01000046">
    <property type="protein sequence ID" value="KAA0999997.1"/>
    <property type="molecule type" value="Genomic_DNA"/>
</dbReference>
<evidence type="ECO:0000313" key="2">
    <source>
        <dbReference type="Proteomes" id="UP000325273"/>
    </source>
</evidence>
<dbReference type="AlphaFoldDB" id="A0A5B0G976"/>
<comment type="caution">
    <text evidence="1">The sequence shown here is derived from an EMBL/GenBank/DDBJ whole genome shotgun (WGS) entry which is preliminary data.</text>
</comment>